<protein>
    <submittedName>
        <fullName evidence="5">Methyltransferase domain-containing protein</fullName>
    </submittedName>
</protein>
<dbReference type="CDD" id="cd02440">
    <property type="entry name" value="AdoMet_MTases"/>
    <property type="match status" value="1"/>
</dbReference>
<dbReference type="InterPro" id="IPR029063">
    <property type="entry name" value="SAM-dependent_MTases_sf"/>
</dbReference>
<dbReference type="Gene3D" id="3.40.50.150">
    <property type="entry name" value="Vaccinia Virus protein VP39"/>
    <property type="match status" value="1"/>
</dbReference>
<dbReference type="EMBL" id="CP043505">
    <property type="protein sequence ID" value="QEO16182.1"/>
    <property type="molecule type" value="Genomic_DNA"/>
</dbReference>
<dbReference type="SUPFAM" id="SSF53335">
    <property type="entry name" value="S-adenosyl-L-methionine-dependent methyltransferases"/>
    <property type="match status" value="1"/>
</dbReference>
<keyword evidence="6" id="KW-1185">Reference proteome</keyword>
<feature type="domain" description="Methyltransferase" evidence="4">
    <location>
        <begin position="49"/>
        <end position="146"/>
    </location>
</feature>
<dbReference type="PANTHER" id="PTHR43464:SF19">
    <property type="entry name" value="UBIQUINONE BIOSYNTHESIS O-METHYLTRANSFERASE, MITOCHONDRIAL"/>
    <property type="match status" value="1"/>
</dbReference>
<dbReference type="Pfam" id="PF13649">
    <property type="entry name" value="Methyltransf_25"/>
    <property type="match status" value="1"/>
</dbReference>
<accession>A0A5C1YMV3</accession>
<keyword evidence="3" id="KW-0949">S-adenosyl-L-methionine</keyword>
<reference evidence="5 6" key="1">
    <citation type="submission" date="2019-09" db="EMBL/GenBank/DDBJ databases">
        <title>Genome sequencing of strain KACC 19306.</title>
        <authorList>
            <person name="Heo J."/>
            <person name="Kim S.-J."/>
            <person name="Kim J.-S."/>
            <person name="Hong S.-B."/>
            <person name="Kwon S.-W."/>
        </authorList>
    </citation>
    <scope>NUCLEOTIDE SEQUENCE [LARGE SCALE GENOMIC DNA]</scope>
    <source>
        <strain evidence="5 6">KACC 19306</strain>
    </source>
</reference>
<dbReference type="OrthoDB" id="9800454at2"/>
<evidence type="ECO:0000256" key="2">
    <source>
        <dbReference type="ARBA" id="ARBA00022679"/>
    </source>
</evidence>
<dbReference type="PANTHER" id="PTHR43464">
    <property type="entry name" value="METHYLTRANSFERASE"/>
    <property type="match status" value="1"/>
</dbReference>
<dbReference type="InterPro" id="IPR041698">
    <property type="entry name" value="Methyltransf_25"/>
</dbReference>
<evidence type="ECO:0000313" key="6">
    <source>
        <dbReference type="Proteomes" id="UP000324678"/>
    </source>
</evidence>
<dbReference type="NCBIfam" id="NF004851">
    <property type="entry name" value="PRK06202.1"/>
    <property type="match status" value="1"/>
</dbReference>
<keyword evidence="2 5" id="KW-0808">Transferase</keyword>
<proteinExistence type="predicted"/>
<dbReference type="GO" id="GO:0032259">
    <property type="term" value="P:methylation"/>
    <property type="evidence" value="ECO:0007669"/>
    <property type="project" value="UniProtKB-KW"/>
</dbReference>
<dbReference type="Proteomes" id="UP000324678">
    <property type="component" value="Chromosome"/>
</dbReference>
<evidence type="ECO:0000259" key="4">
    <source>
        <dbReference type="Pfam" id="PF13649"/>
    </source>
</evidence>
<evidence type="ECO:0000256" key="1">
    <source>
        <dbReference type="ARBA" id="ARBA00022603"/>
    </source>
</evidence>
<name>A0A5C1YMV3_9MICO</name>
<dbReference type="GO" id="GO:0008168">
    <property type="term" value="F:methyltransferase activity"/>
    <property type="evidence" value="ECO:0007669"/>
    <property type="project" value="UniProtKB-KW"/>
</dbReference>
<gene>
    <name evidence="5" type="ORF">FLP10_09685</name>
</gene>
<keyword evidence="1 5" id="KW-0489">Methyltransferase</keyword>
<evidence type="ECO:0000313" key="5">
    <source>
        <dbReference type="EMBL" id="QEO16182.1"/>
    </source>
</evidence>
<dbReference type="AlphaFoldDB" id="A0A5C1YMV3"/>
<sequence length="223" mass="24522">MDASDADPRLLTRTYARFALVNAVVSGARDVYRRWVRPRLSPVWTSRLLDIGTGGGDLPRRLLRWAAADGLRLEALAIDPDERAMAFATSQPAMLGLRFAATTSRALADADERFEFVVSNHVLHHLSGREFGALLADSERLTAAGGVAVHGDIERSRLGYAAFAVGTWPFAGNLLADSYIRADGLTSIRRSHTAAELAPALPDGWRVRRAFPSRLEMVREEWP</sequence>
<dbReference type="KEGG" id="ail:FLP10_09685"/>
<organism evidence="5 6">
    <name type="scientific">Agromyces intestinalis</name>
    <dbReference type="NCBI Taxonomy" id="2592652"/>
    <lineage>
        <taxon>Bacteria</taxon>
        <taxon>Bacillati</taxon>
        <taxon>Actinomycetota</taxon>
        <taxon>Actinomycetes</taxon>
        <taxon>Micrococcales</taxon>
        <taxon>Microbacteriaceae</taxon>
        <taxon>Agromyces</taxon>
    </lineage>
</organism>
<evidence type="ECO:0000256" key="3">
    <source>
        <dbReference type="ARBA" id="ARBA00022691"/>
    </source>
</evidence>